<gene>
    <name evidence="1" type="ORF">HINF_LOCUS34725</name>
    <name evidence="2" type="ORF">HINF_LOCUS43770</name>
</gene>
<name>A0AA86U8B4_9EUKA</name>
<dbReference type="Proteomes" id="UP001642409">
    <property type="component" value="Unassembled WGS sequence"/>
</dbReference>
<evidence type="ECO:0000313" key="1">
    <source>
        <dbReference type="EMBL" id="CAI9947080.1"/>
    </source>
</evidence>
<proteinExistence type="predicted"/>
<organism evidence="1">
    <name type="scientific">Hexamita inflata</name>
    <dbReference type="NCBI Taxonomy" id="28002"/>
    <lineage>
        <taxon>Eukaryota</taxon>
        <taxon>Metamonada</taxon>
        <taxon>Diplomonadida</taxon>
        <taxon>Hexamitidae</taxon>
        <taxon>Hexamitinae</taxon>
        <taxon>Hexamita</taxon>
    </lineage>
</organism>
<dbReference type="EMBL" id="CATOUU010000772">
    <property type="protein sequence ID" value="CAI9947080.1"/>
    <property type="molecule type" value="Genomic_DNA"/>
</dbReference>
<reference evidence="2 3" key="2">
    <citation type="submission" date="2024-07" db="EMBL/GenBank/DDBJ databases">
        <authorList>
            <person name="Akdeniz Z."/>
        </authorList>
    </citation>
    <scope>NUCLEOTIDE SEQUENCE [LARGE SCALE GENOMIC DNA]</scope>
</reference>
<accession>A0AA86U8B4</accession>
<evidence type="ECO:0000313" key="2">
    <source>
        <dbReference type="EMBL" id="CAL6050189.1"/>
    </source>
</evidence>
<reference evidence="1" key="1">
    <citation type="submission" date="2023-06" db="EMBL/GenBank/DDBJ databases">
        <authorList>
            <person name="Kurt Z."/>
        </authorList>
    </citation>
    <scope>NUCLEOTIDE SEQUENCE</scope>
</reference>
<sequence length="179" mass="20568">MMTEMSTAYLLLKSIAFKLTNLSVSFSTSGLRYHLVLSGSRQIASNFNDRFGPPSPSNSQNSCKSLLYLIDLRALESFGDHKNKLYATQSSIQWQIMQIRSRNQKFDKIFRKFLEKVSVTEMENQIQHRKYTKLGQICSHLQTPRPFLKTARVSVKGGCLNSRLCSIYLITIQSFRKSQ</sequence>
<evidence type="ECO:0000313" key="3">
    <source>
        <dbReference type="Proteomes" id="UP001642409"/>
    </source>
</evidence>
<comment type="caution">
    <text evidence="1">The sequence shown here is derived from an EMBL/GenBank/DDBJ whole genome shotgun (WGS) entry which is preliminary data.</text>
</comment>
<dbReference type="AlphaFoldDB" id="A0AA86U8B4"/>
<keyword evidence="3" id="KW-1185">Reference proteome</keyword>
<dbReference type="EMBL" id="CAXDID020000183">
    <property type="protein sequence ID" value="CAL6050189.1"/>
    <property type="molecule type" value="Genomic_DNA"/>
</dbReference>
<protein>
    <submittedName>
        <fullName evidence="2">Hypothetical_protein</fullName>
    </submittedName>
</protein>